<evidence type="ECO:0000256" key="12">
    <source>
        <dbReference type="ARBA" id="ARBA00023242"/>
    </source>
</evidence>
<keyword evidence="4" id="KW-0547">Nucleotide-binding</keyword>
<dbReference type="GO" id="GO:0006281">
    <property type="term" value="P:DNA repair"/>
    <property type="evidence" value="ECO:0007669"/>
    <property type="project" value="UniProtKB-KW"/>
</dbReference>
<dbReference type="GO" id="GO:0005524">
    <property type="term" value="F:ATP binding"/>
    <property type="evidence" value="ECO:0007669"/>
    <property type="project" value="UniProtKB-KW"/>
</dbReference>
<feature type="region of interest" description="Disordered" evidence="14">
    <location>
        <begin position="650"/>
        <end position="779"/>
    </location>
</feature>
<keyword evidence="8" id="KW-0862">Zinc</keyword>
<keyword evidence="16" id="KW-1185">Reference proteome</keyword>
<sequence>MDISSILEVQVKEKTEVDSKENVTPREQLPSTTNASLPPEDVEYYKLIFGNDVSMVRFKRLHCTACDAHIGSAAANVHNMYEHPVLFTLLCAKCRDFYGDGMFEQGDDATDMFCRWCANGGNLYCCSFCSNTFCSKCISRNFDPLYRKKIEAEEKWKCFVCDPKDLFRARATCWALLQHVQKMNRLIQSCSSLTDEQIHEKLNVDETTCCPRIRKRKRQKYSSNSEDEDVTYTQSQFTSSKRRRRGSRRKHYNGKNYTEKSVDTVEDCYDSPEVLPSLLSCEQTMVECDDSTVNVDGTIVPNVMQPVHQPSFAIQQQSRVNVVPSTNLLANPVNLLSRMNSINQPRPIRPRYISYNATVPMVTIPNKNVKILSKPSCTESQVPSITPNVIEIDSDPEVVPVIDLTQSINLPTKSNSPKDDQVKPVALVSWKEETSVWLDITDQVKSKTLNELLSPYSEHACNILATVHKKFQCLSNTIKRDAHRQPDLKKAEYLIKRFYREIRDAVIQLSNINDRIVREHSKWRMTQTPKECEKKSSNKNSSNDNNDSNVAEWNQLPLEMTCTNESDSDTEGPCKFVNPSELIYTTNILDGLIKIKNTVSRGVGNYAEFVDKSMQIFDVELLDYDKCIAQSSLQKVQSPTYEEQFIRFLQERPTVPSPESTEENSRELPEPDETTSTDLTKEQTKFTSEMLKTREHNISDISVQDEKDLQSMPGTSSSGLTDNVVEVNDDSNKNSASSNEENEQVKIETGEKYLPCSDNTPVSENEKHNLNRTEDISEDDCIIINN</sequence>
<proteinExistence type="inferred from homology"/>
<dbReference type="SUPFAM" id="SSF57903">
    <property type="entry name" value="FYVE/PHD zinc finger"/>
    <property type="match status" value="1"/>
</dbReference>
<dbReference type="GO" id="GO:0005721">
    <property type="term" value="C:pericentric heterochromatin"/>
    <property type="evidence" value="ECO:0007669"/>
    <property type="project" value="TreeGrafter"/>
</dbReference>
<evidence type="ECO:0000256" key="6">
    <source>
        <dbReference type="ARBA" id="ARBA00022771"/>
    </source>
</evidence>
<comment type="similarity">
    <text evidence="2">Belongs to the SNF2/RAD54 helicase family.</text>
</comment>
<evidence type="ECO:0000256" key="2">
    <source>
        <dbReference type="ARBA" id="ARBA00007025"/>
    </source>
</evidence>
<dbReference type="GO" id="GO:0006338">
    <property type="term" value="P:chromatin remodeling"/>
    <property type="evidence" value="ECO:0007669"/>
    <property type="project" value="TreeGrafter"/>
</dbReference>
<feature type="region of interest" description="Disordered" evidence="14">
    <location>
        <begin position="221"/>
        <end position="257"/>
    </location>
</feature>
<protein>
    <submittedName>
        <fullName evidence="17">Uncharacterized protein LOC108624795</fullName>
    </submittedName>
</protein>
<organism evidence="16 17">
    <name type="scientific">Ceratina calcarata</name>
    <dbReference type="NCBI Taxonomy" id="156304"/>
    <lineage>
        <taxon>Eukaryota</taxon>
        <taxon>Metazoa</taxon>
        <taxon>Ecdysozoa</taxon>
        <taxon>Arthropoda</taxon>
        <taxon>Hexapoda</taxon>
        <taxon>Insecta</taxon>
        <taxon>Pterygota</taxon>
        <taxon>Neoptera</taxon>
        <taxon>Endopterygota</taxon>
        <taxon>Hymenoptera</taxon>
        <taxon>Apocrita</taxon>
        <taxon>Aculeata</taxon>
        <taxon>Apoidea</taxon>
        <taxon>Anthophila</taxon>
        <taxon>Apidae</taxon>
        <taxon>Ceratina</taxon>
        <taxon>Zadontomerus</taxon>
    </lineage>
</organism>
<evidence type="ECO:0000256" key="7">
    <source>
        <dbReference type="ARBA" id="ARBA00022801"/>
    </source>
</evidence>
<reference evidence="17" key="1">
    <citation type="submission" date="2025-08" db="UniProtKB">
        <authorList>
            <consortium name="RefSeq"/>
        </authorList>
    </citation>
    <scope>IDENTIFICATION</scope>
    <source>
        <tissue evidence="17">Whole body</tissue>
    </source>
</reference>
<dbReference type="PROSITE" id="PS51533">
    <property type="entry name" value="ADD"/>
    <property type="match status" value="1"/>
</dbReference>
<evidence type="ECO:0000313" key="16">
    <source>
        <dbReference type="Proteomes" id="UP000694925"/>
    </source>
</evidence>
<feature type="region of interest" description="Disordered" evidence="14">
    <location>
        <begin position="527"/>
        <end position="550"/>
    </location>
</feature>
<feature type="compositionally biased region" description="Low complexity" evidence="14">
    <location>
        <begin position="538"/>
        <end position="549"/>
    </location>
</feature>
<feature type="compositionally biased region" description="Basic and acidic residues" evidence="14">
    <location>
        <begin position="764"/>
        <end position="775"/>
    </location>
</feature>
<keyword evidence="10" id="KW-0238">DNA-binding</keyword>
<dbReference type="GO" id="GO:0003678">
    <property type="term" value="F:DNA helicase activity"/>
    <property type="evidence" value="ECO:0007669"/>
    <property type="project" value="UniProtKB-EC"/>
</dbReference>
<feature type="compositionally biased region" description="Basic and acidic residues" evidence="14">
    <location>
        <begin position="691"/>
        <end position="709"/>
    </location>
</feature>
<dbReference type="PANTHER" id="PTHR46357">
    <property type="entry name" value="TRANSCRIPTIONAL REGULATOR ATRX"/>
    <property type="match status" value="1"/>
</dbReference>
<evidence type="ECO:0000256" key="13">
    <source>
        <dbReference type="ARBA" id="ARBA00047995"/>
    </source>
</evidence>
<dbReference type="InterPro" id="IPR011011">
    <property type="entry name" value="Znf_FYVE_PHD"/>
</dbReference>
<dbReference type="InterPro" id="IPR013083">
    <property type="entry name" value="Znf_RING/FYVE/PHD"/>
</dbReference>
<keyword evidence="9" id="KW-0067">ATP-binding</keyword>
<keyword evidence="11" id="KW-0234">DNA repair</keyword>
<keyword evidence="5" id="KW-0227">DNA damage</keyword>
<comment type="catalytic activity">
    <reaction evidence="13">
        <text>ATP + H2O = ADP + phosphate + H(+)</text>
        <dbReference type="Rhea" id="RHEA:13065"/>
        <dbReference type="ChEBI" id="CHEBI:15377"/>
        <dbReference type="ChEBI" id="CHEBI:15378"/>
        <dbReference type="ChEBI" id="CHEBI:30616"/>
        <dbReference type="ChEBI" id="CHEBI:43474"/>
        <dbReference type="ChEBI" id="CHEBI:456216"/>
        <dbReference type="EC" id="3.6.4.12"/>
    </reaction>
</comment>
<dbReference type="GO" id="GO:0005634">
    <property type="term" value="C:nucleus"/>
    <property type="evidence" value="ECO:0007669"/>
    <property type="project" value="UniProtKB-SubCell"/>
</dbReference>
<evidence type="ECO:0000256" key="9">
    <source>
        <dbReference type="ARBA" id="ARBA00022840"/>
    </source>
</evidence>
<comment type="subcellular location">
    <subcellularLocation>
        <location evidence="1">Nucleus</location>
    </subcellularLocation>
</comment>
<dbReference type="InterPro" id="IPR025766">
    <property type="entry name" value="ADD"/>
</dbReference>
<dbReference type="AlphaFoldDB" id="A0AAJ7IZ54"/>
<gene>
    <name evidence="17" type="primary">LOC108624795</name>
</gene>
<dbReference type="Gene3D" id="3.30.40.10">
    <property type="entry name" value="Zinc/RING finger domain, C3HC4 (zinc finger)"/>
    <property type="match status" value="1"/>
</dbReference>
<keyword evidence="6" id="KW-0863">Zinc-finger</keyword>
<evidence type="ECO:0000256" key="8">
    <source>
        <dbReference type="ARBA" id="ARBA00022833"/>
    </source>
</evidence>
<evidence type="ECO:0000256" key="4">
    <source>
        <dbReference type="ARBA" id="ARBA00022741"/>
    </source>
</evidence>
<dbReference type="GO" id="GO:0031490">
    <property type="term" value="F:chromatin DNA binding"/>
    <property type="evidence" value="ECO:0007669"/>
    <property type="project" value="TreeGrafter"/>
</dbReference>
<dbReference type="GO" id="GO:0016787">
    <property type="term" value="F:hydrolase activity"/>
    <property type="evidence" value="ECO:0007669"/>
    <property type="project" value="UniProtKB-KW"/>
</dbReference>
<dbReference type="PANTHER" id="PTHR46357:SF1">
    <property type="entry name" value="TRANSCRIPTIONAL REGULATOR ATRX"/>
    <property type="match status" value="1"/>
</dbReference>
<evidence type="ECO:0000256" key="1">
    <source>
        <dbReference type="ARBA" id="ARBA00004123"/>
    </source>
</evidence>
<feature type="region of interest" description="Disordered" evidence="14">
    <location>
        <begin position="15"/>
        <end position="35"/>
    </location>
</feature>
<dbReference type="GeneID" id="108624795"/>
<evidence type="ECO:0000259" key="15">
    <source>
        <dbReference type="PROSITE" id="PS51533"/>
    </source>
</evidence>
<dbReference type="InterPro" id="IPR052131">
    <property type="entry name" value="ATRX_domain-containing"/>
</dbReference>
<keyword evidence="7" id="KW-0378">Hydrolase</keyword>
<accession>A0AAJ7IZ54</accession>
<keyword evidence="12" id="KW-0539">Nucleus</keyword>
<feature type="compositionally biased region" description="Polar residues" evidence="14">
    <location>
        <begin position="712"/>
        <end position="721"/>
    </location>
</feature>
<dbReference type="KEGG" id="ccal:108624795"/>
<name>A0AAJ7IZ54_9HYME</name>
<dbReference type="Proteomes" id="UP000694925">
    <property type="component" value="Unplaced"/>
</dbReference>
<dbReference type="InterPro" id="IPR041430">
    <property type="entry name" value="ADD_ATRX"/>
</dbReference>
<feature type="compositionally biased region" description="Basic residues" evidence="14">
    <location>
        <begin position="240"/>
        <end position="253"/>
    </location>
</feature>
<dbReference type="Pfam" id="PF17981">
    <property type="entry name" value="ADD_ATRX"/>
    <property type="match status" value="1"/>
</dbReference>
<keyword evidence="3" id="KW-0479">Metal-binding</keyword>
<evidence type="ECO:0000256" key="3">
    <source>
        <dbReference type="ARBA" id="ARBA00022723"/>
    </source>
</evidence>
<evidence type="ECO:0000256" key="14">
    <source>
        <dbReference type="SAM" id="MobiDB-lite"/>
    </source>
</evidence>
<evidence type="ECO:0000256" key="5">
    <source>
        <dbReference type="ARBA" id="ARBA00022763"/>
    </source>
</evidence>
<evidence type="ECO:0000256" key="10">
    <source>
        <dbReference type="ARBA" id="ARBA00023125"/>
    </source>
</evidence>
<dbReference type="GO" id="GO:0008270">
    <property type="term" value="F:zinc ion binding"/>
    <property type="evidence" value="ECO:0007669"/>
    <property type="project" value="UniProtKB-KW"/>
</dbReference>
<evidence type="ECO:0000313" key="17">
    <source>
        <dbReference type="RefSeq" id="XP_017880224.1"/>
    </source>
</evidence>
<dbReference type="RefSeq" id="XP_017880224.1">
    <property type="nucleotide sequence ID" value="XM_018024735.2"/>
</dbReference>
<feature type="domain" description="PHD-type" evidence="15">
    <location>
        <begin position="51"/>
        <end position="189"/>
    </location>
</feature>
<dbReference type="GO" id="GO:0031297">
    <property type="term" value="P:replication fork processing"/>
    <property type="evidence" value="ECO:0007669"/>
    <property type="project" value="TreeGrafter"/>
</dbReference>
<dbReference type="CDD" id="cd11726">
    <property type="entry name" value="ADDz_ATRX"/>
    <property type="match status" value="1"/>
</dbReference>
<feature type="compositionally biased region" description="Basic and acidic residues" evidence="14">
    <location>
        <begin position="15"/>
        <end position="24"/>
    </location>
</feature>
<evidence type="ECO:0000256" key="11">
    <source>
        <dbReference type="ARBA" id="ARBA00023204"/>
    </source>
</evidence>
<dbReference type="GO" id="GO:0010468">
    <property type="term" value="P:regulation of gene expression"/>
    <property type="evidence" value="ECO:0007669"/>
    <property type="project" value="UniProtKB-ARBA"/>
</dbReference>